<evidence type="ECO:0000313" key="19">
    <source>
        <dbReference type="EMBL" id="KAG0497391.1"/>
    </source>
</evidence>
<dbReference type="SMART" id="SM00338">
    <property type="entry name" value="BRLZ"/>
    <property type="match status" value="1"/>
</dbReference>
<evidence type="ECO:0000256" key="14">
    <source>
        <dbReference type="ARBA" id="ARBA00056763"/>
    </source>
</evidence>
<dbReference type="PROSITE" id="PS50217">
    <property type="entry name" value="BZIP"/>
    <property type="match status" value="1"/>
</dbReference>
<feature type="domain" description="BZIP" evidence="18">
    <location>
        <begin position="221"/>
        <end position="281"/>
    </location>
</feature>
<dbReference type="EMBL" id="JADCNL010000001">
    <property type="protein sequence ID" value="KAG0497391.1"/>
    <property type="molecule type" value="Genomic_DNA"/>
</dbReference>
<keyword evidence="5" id="KW-0256">Endoplasmic reticulum</keyword>
<keyword evidence="7" id="KW-0805">Transcription regulation</keyword>
<keyword evidence="9 17" id="KW-0472">Membrane</keyword>
<feature type="region of interest" description="Disordered" evidence="16">
    <location>
        <begin position="591"/>
        <end position="610"/>
    </location>
</feature>
<evidence type="ECO:0000256" key="5">
    <source>
        <dbReference type="ARBA" id="ARBA00022824"/>
    </source>
</evidence>
<dbReference type="CDD" id="cd14704">
    <property type="entry name" value="bZIP_HY5-like"/>
    <property type="match status" value="1"/>
</dbReference>
<comment type="similarity">
    <text evidence="3">Belongs to the bZIP family.</text>
</comment>
<evidence type="ECO:0000256" key="7">
    <source>
        <dbReference type="ARBA" id="ARBA00023015"/>
    </source>
</evidence>
<evidence type="ECO:0000256" key="10">
    <source>
        <dbReference type="ARBA" id="ARBA00023163"/>
    </source>
</evidence>
<dbReference type="GO" id="GO:0003677">
    <property type="term" value="F:DNA binding"/>
    <property type="evidence" value="ECO:0007669"/>
    <property type="project" value="UniProtKB-KW"/>
</dbReference>
<dbReference type="OrthoDB" id="411524at2759"/>
<dbReference type="GO" id="GO:0006986">
    <property type="term" value="P:response to unfolded protein"/>
    <property type="evidence" value="ECO:0007669"/>
    <property type="project" value="UniProtKB-KW"/>
</dbReference>
<dbReference type="SUPFAM" id="SSF57959">
    <property type="entry name" value="Leucine zipper domain"/>
    <property type="match status" value="1"/>
</dbReference>
<feature type="compositionally biased region" description="Polar residues" evidence="16">
    <location>
        <begin position="141"/>
        <end position="168"/>
    </location>
</feature>
<feature type="region of interest" description="Disordered" evidence="16">
    <location>
        <begin position="134"/>
        <end position="169"/>
    </location>
</feature>
<dbReference type="GO" id="GO:0005634">
    <property type="term" value="C:nucleus"/>
    <property type="evidence" value="ECO:0007669"/>
    <property type="project" value="UniProtKB-SubCell"/>
</dbReference>
<dbReference type="Proteomes" id="UP000636800">
    <property type="component" value="Chromosome 1"/>
</dbReference>
<dbReference type="GO" id="GO:0003700">
    <property type="term" value="F:DNA-binding transcription factor activity"/>
    <property type="evidence" value="ECO:0007669"/>
    <property type="project" value="InterPro"/>
</dbReference>
<keyword evidence="8" id="KW-0238">DNA-binding</keyword>
<dbReference type="Gene3D" id="1.20.5.170">
    <property type="match status" value="1"/>
</dbReference>
<evidence type="ECO:0000256" key="17">
    <source>
        <dbReference type="SAM" id="Phobius"/>
    </source>
</evidence>
<name>A0A835RSB2_VANPL</name>
<reference evidence="19 20" key="1">
    <citation type="journal article" date="2020" name="Nat. Food">
        <title>A phased Vanilla planifolia genome enables genetic improvement of flavour and production.</title>
        <authorList>
            <person name="Hasing T."/>
            <person name="Tang H."/>
            <person name="Brym M."/>
            <person name="Khazi F."/>
            <person name="Huang T."/>
            <person name="Chambers A.H."/>
        </authorList>
    </citation>
    <scope>NUCLEOTIDE SEQUENCE [LARGE SCALE GENOMIC DNA]</scope>
    <source>
        <tissue evidence="19">Leaf</tissue>
    </source>
</reference>
<evidence type="ECO:0000256" key="6">
    <source>
        <dbReference type="ARBA" id="ARBA00022989"/>
    </source>
</evidence>
<evidence type="ECO:0000256" key="13">
    <source>
        <dbReference type="ARBA" id="ARBA00023242"/>
    </source>
</evidence>
<evidence type="ECO:0000256" key="8">
    <source>
        <dbReference type="ARBA" id="ARBA00023125"/>
    </source>
</evidence>
<evidence type="ECO:0000256" key="12">
    <source>
        <dbReference type="ARBA" id="ARBA00023230"/>
    </source>
</evidence>
<evidence type="ECO:0000313" key="20">
    <source>
        <dbReference type="Proteomes" id="UP000636800"/>
    </source>
</evidence>
<evidence type="ECO:0000256" key="4">
    <source>
        <dbReference type="ARBA" id="ARBA00022692"/>
    </source>
</evidence>
<keyword evidence="12" id="KW-0834">Unfolded protein response</keyword>
<sequence length="711" mass="77688">MQIESHYYARLDLPRDLSSLSSDGKETLNRRCIKGTDSFGSLAPLGTVPKGKPTTLIPFPSTQTKRPRSMADLTIVDPFSPLFDSSTDLEIHEAHLFSDDHSFLHGGFASDLEFDGVNWDISVDDLLLPEGPSELDLRDSVPSSSAASGNQSFNLSVRSPESGNSGDCSANAGKDLKVCWSIKRKKAREEGTANSTPNPRSNKFLRTEEISSCVINAGCEEEKKKARLMRNRESAQLSRQRKKHYVEELEEKVRSMHSTIAELNSKVSFIMAENASLKQQLVGNGSTTPKPGVYAAPITPLHFPWFPYPGVAFRSQGSPVPLVPIPKLKTQPPGKGAKLKKFDSKKGERRTKKVASFSLLGLLFFMLIYGRIVPGADHIYEGSKDTGGLEKDRTEFWDDSRSRILRVSDRHSSNHTSEGVLDQSKCIGDTCYGRISNKSSHGEPIQLEEKRAFDDHLFSMNFSETLPAFLYVPRNGKHVKINGNLIINSVLASEKAVSQEKSGNPAVRSSGKEDAQTGLAVPAEHQRALGSESEDASKDTSLDVPLQKWFREGLAGPMFSSGACTEVFQFEISPAIESNGIIPTASMANATEATSRNTSDNLPSSSHPAKNMNRRFLYPRAIPLTGTTLNNTEHLGKAPEGGNFSGNTSAHPMVVSILADPREVGNGEVDETILPKKSLPRIFVVVLVDSVKYVTYSCVLPLMSAGPHLVN</sequence>
<evidence type="ECO:0000256" key="3">
    <source>
        <dbReference type="ARBA" id="ARBA00007163"/>
    </source>
</evidence>
<comment type="caution">
    <text evidence="19">The sequence shown here is derived from an EMBL/GenBank/DDBJ whole genome shotgun (WGS) entry which is preliminary data.</text>
</comment>
<keyword evidence="4 17" id="KW-0812">Transmembrane</keyword>
<keyword evidence="20" id="KW-1185">Reference proteome</keyword>
<dbReference type="GO" id="GO:0034976">
    <property type="term" value="P:response to endoplasmic reticulum stress"/>
    <property type="evidence" value="ECO:0007669"/>
    <property type="project" value="UniProtKB-ARBA"/>
</dbReference>
<evidence type="ECO:0000256" key="16">
    <source>
        <dbReference type="SAM" id="MobiDB-lite"/>
    </source>
</evidence>
<feature type="transmembrane region" description="Helical" evidence="17">
    <location>
        <begin position="354"/>
        <end position="372"/>
    </location>
</feature>
<evidence type="ECO:0000256" key="11">
    <source>
        <dbReference type="ARBA" id="ARBA00023180"/>
    </source>
</evidence>
<evidence type="ECO:0000256" key="2">
    <source>
        <dbReference type="ARBA" id="ARBA00004389"/>
    </source>
</evidence>
<feature type="compositionally biased region" description="Polar residues" evidence="16">
    <location>
        <begin position="591"/>
        <end position="608"/>
    </location>
</feature>
<keyword evidence="13" id="KW-0539">Nucleus</keyword>
<dbReference type="AlphaFoldDB" id="A0A835RSB2"/>
<accession>A0A835RSB2</accession>
<dbReference type="PANTHER" id="PTHR47416">
    <property type="entry name" value="BASIC-LEUCINE ZIPPER TRANSCRIPTION FACTOR F-RELATED"/>
    <property type="match status" value="1"/>
</dbReference>
<keyword evidence="6 17" id="KW-1133">Transmembrane helix</keyword>
<gene>
    <name evidence="19" type="ORF">HPP92_002082</name>
</gene>
<feature type="region of interest" description="Disordered" evidence="16">
    <location>
        <begin position="325"/>
        <end position="345"/>
    </location>
</feature>
<proteinExistence type="inferred from homology"/>
<keyword evidence="11" id="KW-0325">Glycoprotein</keyword>
<evidence type="ECO:0000256" key="1">
    <source>
        <dbReference type="ARBA" id="ARBA00004123"/>
    </source>
</evidence>
<feature type="region of interest" description="Disordered" evidence="16">
    <location>
        <begin position="498"/>
        <end position="518"/>
    </location>
</feature>
<dbReference type="InterPro" id="IPR004827">
    <property type="entry name" value="bZIP"/>
</dbReference>
<evidence type="ECO:0000259" key="18">
    <source>
        <dbReference type="PROSITE" id="PS50217"/>
    </source>
</evidence>
<feature type="coiled-coil region" evidence="15">
    <location>
        <begin position="246"/>
        <end position="280"/>
    </location>
</feature>
<comment type="subcellular location">
    <subcellularLocation>
        <location evidence="2">Endoplasmic reticulum membrane</location>
        <topology evidence="2">Single-pass membrane protein</topology>
    </subcellularLocation>
    <subcellularLocation>
        <location evidence="1">Nucleus</location>
    </subcellularLocation>
</comment>
<keyword evidence="10" id="KW-0804">Transcription</keyword>
<evidence type="ECO:0000256" key="15">
    <source>
        <dbReference type="SAM" id="Coils"/>
    </source>
</evidence>
<dbReference type="FunFam" id="1.20.5.170:FF:000085">
    <property type="entry name" value="bZIP transcription factor 49"/>
    <property type="match status" value="1"/>
</dbReference>
<keyword evidence="15" id="KW-0175">Coiled coil</keyword>
<dbReference type="GO" id="GO:0005789">
    <property type="term" value="C:endoplasmic reticulum membrane"/>
    <property type="evidence" value="ECO:0007669"/>
    <property type="project" value="UniProtKB-SubCell"/>
</dbReference>
<dbReference type="InterPro" id="IPR046347">
    <property type="entry name" value="bZIP_sf"/>
</dbReference>
<protein>
    <recommendedName>
        <fullName evidence="18">BZIP domain-containing protein</fullName>
    </recommendedName>
</protein>
<evidence type="ECO:0000256" key="9">
    <source>
        <dbReference type="ARBA" id="ARBA00023136"/>
    </source>
</evidence>
<organism evidence="19 20">
    <name type="scientific">Vanilla planifolia</name>
    <name type="common">Vanilla</name>
    <dbReference type="NCBI Taxonomy" id="51239"/>
    <lineage>
        <taxon>Eukaryota</taxon>
        <taxon>Viridiplantae</taxon>
        <taxon>Streptophyta</taxon>
        <taxon>Embryophyta</taxon>
        <taxon>Tracheophyta</taxon>
        <taxon>Spermatophyta</taxon>
        <taxon>Magnoliopsida</taxon>
        <taxon>Liliopsida</taxon>
        <taxon>Asparagales</taxon>
        <taxon>Orchidaceae</taxon>
        <taxon>Vanilloideae</taxon>
        <taxon>Vanilleae</taxon>
        <taxon>Vanilla</taxon>
    </lineage>
</organism>
<dbReference type="PANTHER" id="PTHR47416:SF3">
    <property type="entry name" value="BZIP TRANSCRIPTION FACTOR 17-RELATED"/>
    <property type="match status" value="1"/>
</dbReference>
<comment type="function">
    <text evidence="14">Transcription factor involved in endoplasmic reticulum (ER) stress response. Acts as a ER stress sensor and activates the transcription factor BZIP50 and the chaperone BIP1.</text>
</comment>
<dbReference type="Pfam" id="PF00170">
    <property type="entry name" value="bZIP_1"/>
    <property type="match status" value="1"/>
</dbReference>